<organism evidence="1 2">
    <name type="scientific">Pleurodeles waltl</name>
    <name type="common">Iberian ribbed newt</name>
    <dbReference type="NCBI Taxonomy" id="8319"/>
    <lineage>
        <taxon>Eukaryota</taxon>
        <taxon>Metazoa</taxon>
        <taxon>Chordata</taxon>
        <taxon>Craniata</taxon>
        <taxon>Vertebrata</taxon>
        <taxon>Euteleostomi</taxon>
        <taxon>Amphibia</taxon>
        <taxon>Batrachia</taxon>
        <taxon>Caudata</taxon>
        <taxon>Salamandroidea</taxon>
        <taxon>Salamandridae</taxon>
        <taxon>Pleurodelinae</taxon>
        <taxon>Pleurodeles</taxon>
    </lineage>
</organism>
<sequence length="88" mass="9415">MGAGVPEAHTYRLLGVPQSKANAAPGVSIFQIRSARVLHSAITRQRRAPRTSHGPDASLASWAAPSGLCALPPPLCWFRNWGGWFSPP</sequence>
<keyword evidence="2" id="KW-1185">Reference proteome</keyword>
<proteinExistence type="predicted"/>
<evidence type="ECO:0000313" key="2">
    <source>
        <dbReference type="Proteomes" id="UP001066276"/>
    </source>
</evidence>
<evidence type="ECO:0000313" key="1">
    <source>
        <dbReference type="EMBL" id="KAJ1179235.1"/>
    </source>
</evidence>
<accession>A0AAV7TSN1</accession>
<dbReference type="AlphaFoldDB" id="A0AAV7TSN1"/>
<reference evidence="1" key="1">
    <citation type="journal article" date="2022" name="bioRxiv">
        <title>Sequencing and chromosome-scale assembly of the giantPleurodeles waltlgenome.</title>
        <authorList>
            <person name="Brown T."/>
            <person name="Elewa A."/>
            <person name="Iarovenko S."/>
            <person name="Subramanian E."/>
            <person name="Araus A.J."/>
            <person name="Petzold A."/>
            <person name="Susuki M."/>
            <person name="Suzuki K.-i.T."/>
            <person name="Hayashi T."/>
            <person name="Toyoda A."/>
            <person name="Oliveira C."/>
            <person name="Osipova E."/>
            <person name="Leigh N.D."/>
            <person name="Simon A."/>
            <person name="Yun M.H."/>
        </authorList>
    </citation>
    <scope>NUCLEOTIDE SEQUENCE</scope>
    <source>
        <strain evidence="1">20211129_DDA</strain>
        <tissue evidence="1">Liver</tissue>
    </source>
</reference>
<protein>
    <submittedName>
        <fullName evidence="1">Uncharacterized protein</fullName>
    </submittedName>
</protein>
<comment type="caution">
    <text evidence="1">The sequence shown here is derived from an EMBL/GenBank/DDBJ whole genome shotgun (WGS) entry which is preliminary data.</text>
</comment>
<gene>
    <name evidence="1" type="ORF">NDU88_004470</name>
</gene>
<name>A0AAV7TSN1_PLEWA</name>
<dbReference type="Proteomes" id="UP001066276">
    <property type="component" value="Chromosome 3_2"/>
</dbReference>
<dbReference type="EMBL" id="JANPWB010000006">
    <property type="protein sequence ID" value="KAJ1179235.1"/>
    <property type="molecule type" value="Genomic_DNA"/>
</dbReference>